<name>U5MPZ5_CLOSA</name>
<protein>
    <submittedName>
        <fullName evidence="1">Uncharacterized protein</fullName>
    </submittedName>
</protein>
<organism evidence="1 2">
    <name type="scientific">Clostridium saccharobutylicum DSM 13864</name>
    <dbReference type="NCBI Taxonomy" id="1345695"/>
    <lineage>
        <taxon>Bacteria</taxon>
        <taxon>Bacillati</taxon>
        <taxon>Bacillota</taxon>
        <taxon>Clostridia</taxon>
        <taxon>Eubacteriales</taxon>
        <taxon>Clostridiaceae</taxon>
        <taxon>Clostridium</taxon>
    </lineage>
</organism>
<evidence type="ECO:0000313" key="2">
    <source>
        <dbReference type="Proteomes" id="UP000017118"/>
    </source>
</evidence>
<dbReference type="HOGENOM" id="CLU_173867_0_0_9"/>
<proteinExistence type="predicted"/>
<evidence type="ECO:0000313" key="1">
    <source>
        <dbReference type="EMBL" id="AGX42655.1"/>
    </source>
</evidence>
<dbReference type="eggNOG" id="ENOG502ZUBD">
    <property type="taxonomic scope" value="Bacteria"/>
</dbReference>
<dbReference type="KEGG" id="csb:CLSA_c16570"/>
<dbReference type="Proteomes" id="UP000017118">
    <property type="component" value="Chromosome"/>
</dbReference>
<accession>U5MPZ5</accession>
<dbReference type="PATRIC" id="fig|1345695.3.peg.1611"/>
<dbReference type="AlphaFoldDB" id="U5MPZ5"/>
<sequence length="109" mass="12391">MLFYSTEHISIIAADKFLKAENKLWSVLGMIKDEIKIKSEQGEIFDKKQIALAIKNSTFNDELRCSLLDDGILDKCVGCSLKYICDGIDQVVDDYVDKTTEVINNFSFE</sequence>
<keyword evidence="2" id="KW-1185">Reference proteome</keyword>
<gene>
    <name evidence="1" type="ORF">CLSA_c16570</name>
</gene>
<dbReference type="EMBL" id="CP006721">
    <property type="protein sequence ID" value="AGX42655.1"/>
    <property type="molecule type" value="Genomic_DNA"/>
</dbReference>
<reference evidence="1 2" key="1">
    <citation type="journal article" date="2013" name="Genome Announc.">
        <title>Complete Genome Sequence of the Solvent Producer Clostridium saccharobutylicum NCP262 (DSM 13864).</title>
        <authorList>
            <person name="Poehlein A."/>
            <person name="Hartwich K."/>
            <person name="Krabben P."/>
            <person name="Ehrenreich A."/>
            <person name="Liebl W."/>
            <person name="Durre P."/>
            <person name="Gottschalk G."/>
            <person name="Daniel R."/>
        </authorList>
    </citation>
    <scope>NUCLEOTIDE SEQUENCE [LARGE SCALE GENOMIC DNA]</scope>
    <source>
        <strain evidence="1">DSM 13864</strain>
    </source>
</reference>